<accession>A0A5M8FNH0</accession>
<evidence type="ECO:0000313" key="1">
    <source>
        <dbReference type="EMBL" id="KAA6186299.1"/>
    </source>
</evidence>
<evidence type="ECO:0000313" key="2">
    <source>
        <dbReference type="Proteomes" id="UP000322981"/>
    </source>
</evidence>
<dbReference type="Proteomes" id="UP000322981">
    <property type="component" value="Unassembled WGS sequence"/>
</dbReference>
<reference evidence="1 2" key="1">
    <citation type="submission" date="2019-09" db="EMBL/GenBank/DDBJ databases">
        <title>Whole-genome sequence of the purple sulfur bacterium Thiohalocapsa marina DSM 19078.</title>
        <authorList>
            <person name="Kyndt J.A."/>
            <person name="Meyer T.E."/>
        </authorList>
    </citation>
    <scope>NUCLEOTIDE SEQUENCE [LARGE SCALE GENOMIC DNA]</scope>
    <source>
        <strain evidence="1 2">DSM 19078</strain>
    </source>
</reference>
<keyword evidence="2" id="KW-1185">Reference proteome</keyword>
<sequence length="95" mass="10543">MATPESEAGVLQAVLEKLEQYTLPRALDIKKMVDAGGTLGEMDLAFLDNALEGLRRNGPFVEHHPDWAPLYSRMVDLYDQITKTALANEQTGQRA</sequence>
<dbReference type="OrthoDB" id="6025396at2"/>
<dbReference type="RefSeq" id="WP_150091314.1">
    <property type="nucleotide sequence ID" value="NZ_JBFUOH010000027.1"/>
</dbReference>
<proteinExistence type="predicted"/>
<comment type="caution">
    <text evidence="1">The sequence shown here is derived from an EMBL/GenBank/DDBJ whole genome shotgun (WGS) entry which is preliminary data.</text>
</comment>
<dbReference type="AlphaFoldDB" id="A0A5M8FNH0"/>
<organism evidence="1 2">
    <name type="scientific">Thiohalocapsa marina</name>
    <dbReference type="NCBI Taxonomy" id="424902"/>
    <lineage>
        <taxon>Bacteria</taxon>
        <taxon>Pseudomonadati</taxon>
        <taxon>Pseudomonadota</taxon>
        <taxon>Gammaproteobacteria</taxon>
        <taxon>Chromatiales</taxon>
        <taxon>Chromatiaceae</taxon>
        <taxon>Thiohalocapsa</taxon>
    </lineage>
</organism>
<dbReference type="EMBL" id="VWXX01000005">
    <property type="protein sequence ID" value="KAA6186299.1"/>
    <property type="molecule type" value="Genomic_DNA"/>
</dbReference>
<name>A0A5M8FNH0_9GAMM</name>
<protein>
    <submittedName>
        <fullName evidence="1">Uncharacterized protein</fullName>
    </submittedName>
</protein>
<gene>
    <name evidence="1" type="ORF">F2Q65_05735</name>
</gene>